<evidence type="ECO:0000313" key="1">
    <source>
        <dbReference type="EMBL" id="KAF4441160.1"/>
    </source>
</evidence>
<dbReference type="OrthoDB" id="2520703at2759"/>
<evidence type="ECO:0000313" key="2">
    <source>
        <dbReference type="Proteomes" id="UP000536711"/>
    </source>
</evidence>
<keyword evidence="2" id="KW-1185">Reference proteome</keyword>
<dbReference type="Proteomes" id="UP000536711">
    <property type="component" value="Unassembled WGS sequence"/>
</dbReference>
<accession>A0A8H4JY58</accession>
<proteinExistence type="predicted"/>
<name>A0A8H4JY58_9HYPO</name>
<gene>
    <name evidence="1" type="ORF">FACUT_2928</name>
</gene>
<organism evidence="1 2">
    <name type="scientific">Fusarium acutatum</name>
    <dbReference type="NCBI Taxonomy" id="78861"/>
    <lineage>
        <taxon>Eukaryota</taxon>
        <taxon>Fungi</taxon>
        <taxon>Dikarya</taxon>
        <taxon>Ascomycota</taxon>
        <taxon>Pezizomycotina</taxon>
        <taxon>Sordariomycetes</taxon>
        <taxon>Hypocreomycetidae</taxon>
        <taxon>Hypocreales</taxon>
        <taxon>Nectriaceae</taxon>
        <taxon>Fusarium</taxon>
        <taxon>Fusarium fujikuroi species complex</taxon>
    </lineage>
</organism>
<reference evidence="1 2" key="1">
    <citation type="submission" date="2020-01" db="EMBL/GenBank/DDBJ databases">
        <title>Identification and distribution of gene clusters putatively required for synthesis of sphingolipid metabolism inhibitors in phylogenetically diverse species of the filamentous fungus Fusarium.</title>
        <authorList>
            <person name="Kim H.-S."/>
            <person name="Busman M."/>
            <person name="Brown D.W."/>
            <person name="Divon H."/>
            <person name="Uhlig S."/>
            <person name="Proctor R.H."/>
        </authorList>
    </citation>
    <scope>NUCLEOTIDE SEQUENCE [LARGE SCALE GENOMIC DNA]</scope>
    <source>
        <strain evidence="1 2">NRRL 13308</strain>
    </source>
</reference>
<protein>
    <submittedName>
        <fullName evidence="1">Uncharacterized protein</fullName>
    </submittedName>
</protein>
<comment type="caution">
    <text evidence="1">The sequence shown here is derived from an EMBL/GenBank/DDBJ whole genome shotgun (WGS) entry which is preliminary data.</text>
</comment>
<sequence length="385" mass="44003">MAIEPGDAMSLTTSPTSWLESLSTEILQAICAQFCRHCQGKTLIPHFDLPLTEQTAPDRETISANAEALQDLFALSLVSRWFRQVAQPILYYEFPSLKIRQWRLEPFLHTVIARPDLAKEVKTLAFHSNLGFCLNLDLTRSIYRQGLQVMGTNVNQVWSSRCEDRLEPKQHKALQTFLFGSENTPYWEFHFMSACVEILVLLLSLSPNVTTLIIDGLFTGISLPPSAFRVFGISSIKLRCLYATRLPHEIVDVAHDLDEVTIGSRFQVQQEPRPKSISYCLSPEDVSENNPVPHRLEARDIEKTFAYYKKPLQSFRYEMRGINYNTELPRPSFSFLNSFRTTLQSLHLDFRVHIAHGATIGSLKKFTNLKDLFITTNLIYHSSSD</sequence>
<dbReference type="AlphaFoldDB" id="A0A8H4JY58"/>
<dbReference type="EMBL" id="JAADJF010000061">
    <property type="protein sequence ID" value="KAF4441160.1"/>
    <property type="molecule type" value="Genomic_DNA"/>
</dbReference>